<proteinExistence type="predicted"/>
<comment type="caution">
    <text evidence="2">The sequence shown here is derived from an EMBL/GenBank/DDBJ whole genome shotgun (WGS) entry which is preliminary data.</text>
</comment>
<accession>A0ABT4YNQ5</accession>
<dbReference type="InterPro" id="IPR036465">
    <property type="entry name" value="vWFA_dom_sf"/>
</dbReference>
<reference evidence="2 3" key="1">
    <citation type="submission" date="2023-01" db="EMBL/GenBank/DDBJ databases">
        <title>Vibrio sp. KJ40-1 sp.nov, isolated from marine algae.</title>
        <authorList>
            <person name="Butt M."/>
            <person name="Kim J.M.J."/>
            <person name="Jeon C.O.C."/>
        </authorList>
    </citation>
    <scope>NUCLEOTIDE SEQUENCE [LARGE SCALE GENOMIC DNA]</scope>
    <source>
        <strain evidence="2 3">KJ40-1</strain>
    </source>
</reference>
<dbReference type="RefSeq" id="WP_272133525.1">
    <property type="nucleotide sequence ID" value="NZ_JAQLOI010000001.1"/>
</dbReference>
<dbReference type="PROSITE" id="PS50234">
    <property type="entry name" value="VWFA"/>
    <property type="match status" value="1"/>
</dbReference>
<evidence type="ECO:0000313" key="2">
    <source>
        <dbReference type="EMBL" id="MDB1123138.1"/>
    </source>
</evidence>
<dbReference type="EMBL" id="JAQLOI010000001">
    <property type="protein sequence ID" value="MDB1123138.1"/>
    <property type="molecule type" value="Genomic_DNA"/>
</dbReference>
<keyword evidence="3" id="KW-1185">Reference proteome</keyword>
<evidence type="ECO:0000313" key="3">
    <source>
        <dbReference type="Proteomes" id="UP001210678"/>
    </source>
</evidence>
<dbReference type="SUPFAM" id="SSF53300">
    <property type="entry name" value="vWA-like"/>
    <property type="match status" value="1"/>
</dbReference>
<evidence type="ECO:0000259" key="1">
    <source>
        <dbReference type="PROSITE" id="PS50234"/>
    </source>
</evidence>
<gene>
    <name evidence="2" type="ORF">PGX00_05390</name>
</gene>
<name>A0ABT4YNQ5_9VIBR</name>
<protein>
    <submittedName>
        <fullName evidence="2">TadG</fullName>
    </submittedName>
</protein>
<sequence>MMMQNGARLNDALEAASLAVAAANDPNDDNDDGVDDGKFGIGSNFNQTLAKAYISEYMHKDLKNISSVKIAKLNCEDIPECVTGIENGEPRFFEYQVTATTNHDVVFGTEYTNVNNYDVNSNGKSRKYQNHAVDIVFVSDFSGSMDNTWGGGTKKKYLDLVDVIDKVTVELAKFNGLVNMDDNTVGYVGFNSLSRKFHSSIELSSSQYIYFGNNRRWIYRGTTVIEMCEYNQLYGNDWSKAVNNIFVEKACNSTKKRIVLDKDYNSDGDDAYFYDVDLTSDFTSFNNTISAFYPDSGTASYQGLIRGAQIVAKGDNPRRLIILLSDGNDNSSSTTTSLVNAGMCSTIRNTLDTKITSAGDDVTSKIAVIGFDYEVNNNTALQTCAGSANVFKAENTDDILNKILELISEEIGHLK</sequence>
<dbReference type="Gene3D" id="3.40.50.410">
    <property type="entry name" value="von Willebrand factor, type A domain"/>
    <property type="match status" value="1"/>
</dbReference>
<dbReference type="Proteomes" id="UP001210678">
    <property type="component" value="Unassembled WGS sequence"/>
</dbReference>
<dbReference type="InterPro" id="IPR002035">
    <property type="entry name" value="VWF_A"/>
</dbReference>
<feature type="domain" description="VWFA" evidence="1">
    <location>
        <begin position="134"/>
        <end position="407"/>
    </location>
</feature>
<organism evidence="2 3">
    <name type="scientific">Vibrio algarum</name>
    <dbReference type="NCBI Taxonomy" id="3020714"/>
    <lineage>
        <taxon>Bacteria</taxon>
        <taxon>Pseudomonadati</taxon>
        <taxon>Pseudomonadota</taxon>
        <taxon>Gammaproteobacteria</taxon>
        <taxon>Vibrionales</taxon>
        <taxon>Vibrionaceae</taxon>
        <taxon>Vibrio</taxon>
    </lineage>
</organism>